<name>A0A922CC27_MANSE</name>
<reference evidence="1" key="1">
    <citation type="journal article" date="2016" name="Insect Biochem. Mol. Biol.">
        <title>Multifaceted biological insights from a draft genome sequence of the tobacco hornworm moth, Manduca sexta.</title>
        <authorList>
            <person name="Kanost M.R."/>
            <person name="Arrese E.L."/>
            <person name="Cao X."/>
            <person name="Chen Y.R."/>
            <person name="Chellapilla S."/>
            <person name="Goldsmith M.R."/>
            <person name="Grosse-Wilde E."/>
            <person name="Heckel D.G."/>
            <person name="Herndon N."/>
            <person name="Jiang H."/>
            <person name="Papanicolaou A."/>
            <person name="Qu J."/>
            <person name="Soulages J.L."/>
            <person name="Vogel H."/>
            <person name="Walters J."/>
            <person name="Waterhouse R.M."/>
            <person name="Ahn S.J."/>
            <person name="Almeida F.C."/>
            <person name="An C."/>
            <person name="Aqrawi P."/>
            <person name="Bretschneider A."/>
            <person name="Bryant W.B."/>
            <person name="Bucks S."/>
            <person name="Chao H."/>
            <person name="Chevignon G."/>
            <person name="Christen J.M."/>
            <person name="Clarke D.F."/>
            <person name="Dittmer N.T."/>
            <person name="Ferguson L.C.F."/>
            <person name="Garavelou S."/>
            <person name="Gordon K.H.J."/>
            <person name="Gunaratna R.T."/>
            <person name="Han Y."/>
            <person name="Hauser F."/>
            <person name="He Y."/>
            <person name="Heidel-Fischer H."/>
            <person name="Hirsh A."/>
            <person name="Hu Y."/>
            <person name="Jiang H."/>
            <person name="Kalra D."/>
            <person name="Klinner C."/>
            <person name="Konig C."/>
            <person name="Kovar C."/>
            <person name="Kroll A.R."/>
            <person name="Kuwar S.S."/>
            <person name="Lee S.L."/>
            <person name="Lehman R."/>
            <person name="Li K."/>
            <person name="Li Z."/>
            <person name="Liang H."/>
            <person name="Lovelace S."/>
            <person name="Lu Z."/>
            <person name="Mansfield J.H."/>
            <person name="McCulloch K.J."/>
            <person name="Mathew T."/>
            <person name="Morton B."/>
            <person name="Muzny D.M."/>
            <person name="Neunemann D."/>
            <person name="Ongeri F."/>
            <person name="Pauchet Y."/>
            <person name="Pu L.L."/>
            <person name="Pyrousis I."/>
            <person name="Rao X.J."/>
            <person name="Redding A."/>
            <person name="Roesel C."/>
            <person name="Sanchez-Gracia A."/>
            <person name="Schaack S."/>
            <person name="Shukla A."/>
            <person name="Tetreau G."/>
            <person name="Wang Y."/>
            <person name="Xiong G.H."/>
            <person name="Traut W."/>
            <person name="Walsh T.K."/>
            <person name="Worley K.C."/>
            <person name="Wu D."/>
            <person name="Wu W."/>
            <person name="Wu Y.Q."/>
            <person name="Zhang X."/>
            <person name="Zou Z."/>
            <person name="Zucker H."/>
            <person name="Briscoe A.D."/>
            <person name="Burmester T."/>
            <person name="Clem R.J."/>
            <person name="Feyereisen R."/>
            <person name="Grimmelikhuijzen C.J.P."/>
            <person name="Hamodrakas S.J."/>
            <person name="Hansson B.S."/>
            <person name="Huguet E."/>
            <person name="Jermiin L.S."/>
            <person name="Lan Q."/>
            <person name="Lehman H.K."/>
            <person name="Lorenzen M."/>
            <person name="Merzendorfer H."/>
            <person name="Michalopoulos I."/>
            <person name="Morton D.B."/>
            <person name="Muthukrishnan S."/>
            <person name="Oakeshott J.G."/>
            <person name="Palmer W."/>
            <person name="Park Y."/>
            <person name="Passarelli A.L."/>
            <person name="Rozas J."/>
            <person name="Schwartz L.M."/>
            <person name="Smith W."/>
            <person name="Southgate A."/>
            <person name="Vilcinskas A."/>
            <person name="Vogt R."/>
            <person name="Wang P."/>
            <person name="Werren J."/>
            <person name="Yu X.Q."/>
            <person name="Zhou J.J."/>
            <person name="Brown S.J."/>
            <person name="Scherer S.E."/>
            <person name="Richards S."/>
            <person name="Blissard G.W."/>
        </authorList>
    </citation>
    <scope>NUCLEOTIDE SEQUENCE</scope>
</reference>
<organism evidence="1 2">
    <name type="scientific">Manduca sexta</name>
    <name type="common">Tobacco hawkmoth</name>
    <name type="synonym">Tobacco hornworm</name>
    <dbReference type="NCBI Taxonomy" id="7130"/>
    <lineage>
        <taxon>Eukaryota</taxon>
        <taxon>Metazoa</taxon>
        <taxon>Ecdysozoa</taxon>
        <taxon>Arthropoda</taxon>
        <taxon>Hexapoda</taxon>
        <taxon>Insecta</taxon>
        <taxon>Pterygota</taxon>
        <taxon>Neoptera</taxon>
        <taxon>Endopterygota</taxon>
        <taxon>Lepidoptera</taxon>
        <taxon>Glossata</taxon>
        <taxon>Ditrysia</taxon>
        <taxon>Bombycoidea</taxon>
        <taxon>Sphingidae</taxon>
        <taxon>Sphinginae</taxon>
        <taxon>Sphingini</taxon>
        <taxon>Manduca</taxon>
    </lineage>
</organism>
<sequence>MYKVLIMFIKSLLFY</sequence>
<evidence type="ECO:0000313" key="2">
    <source>
        <dbReference type="Proteomes" id="UP000791440"/>
    </source>
</evidence>
<accession>A0A922CC27</accession>
<evidence type="ECO:0000313" key="1">
    <source>
        <dbReference type="EMBL" id="KAG6440767.1"/>
    </source>
</evidence>
<proteinExistence type="predicted"/>
<keyword evidence="2" id="KW-1185">Reference proteome</keyword>
<dbReference type="Proteomes" id="UP000791440">
    <property type="component" value="Unassembled WGS sequence"/>
</dbReference>
<dbReference type="EMBL" id="JH668282">
    <property type="protein sequence ID" value="KAG6440767.1"/>
    <property type="molecule type" value="Genomic_DNA"/>
</dbReference>
<feature type="non-terminal residue" evidence="1">
    <location>
        <position position="15"/>
    </location>
</feature>
<reference evidence="1" key="2">
    <citation type="submission" date="2020-12" db="EMBL/GenBank/DDBJ databases">
        <authorList>
            <person name="Kanost M."/>
        </authorList>
    </citation>
    <scope>NUCLEOTIDE SEQUENCE</scope>
</reference>
<protein>
    <submittedName>
        <fullName evidence="1">Uncharacterized protein</fullName>
    </submittedName>
</protein>
<comment type="caution">
    <text evidence="1">The sequence shown here is derived from an EMBL/GenBank/DDBJ whole genome shotgun (WGS) entry which is preliminary data.</text>
</comment>
<gene>
    <name evidence="1" type="ORF">O3G_MSEX001490</name>
</gene>